<accession>A0A8D8CA94</accession>
<evidence type="ECO:0000313" key="2">
    <source>
        <dbReference type="EMBL" id="CAG6487492.1"/>
    </source>
</evidence>
<organism evidence="2">
    <name type="scientific">Culex pipiens</name>
    <name type="common">House mosquito</name>
    <dbReference type="NCBI Taxonomy" id="7175"/>
    <lineage>
        <taxon>Eukaryota</taxon>
        <taxon>Metazoa</taxon>
        <taxon>Ecdysozoa</taxon>
        <taxon>Arthropoda</taxon>
        <taxon>Hexapoda</taxon>
        <taxon>Insecta</taxon>
        <taxon>Pterygota</taxon>
        <taxon>Neoptera</taxon>
        <taxon>Endopterygota</taxon>
        <taxon>Diptera</taxon>
        <taxon>Nematocera</taxon>
        <taxon>Culicoidea</taxon>
        <taxon>Culicidae</taxon>
        <taxon>Culicinae</taxon>
        <taxon>Culicini</taxon>
        <taxon>Culex</taxon>
        <taxon>Culex</taxon>
    </lineage>
</organism>
<feature type="compositionally biased region" description="Polar residues" evidence="1">
    <location>
        <begin position="88"/>
        <end position="97"/>
    </location>
</feature>
<evidence type="ECO:0000256" key="1">
    <source>
        <dbReference type="SAM" id="MobiDB-lite"/>
    </source>
</evidence>
<dbReference type="AlphaFoldDB" id="A0A8D8CA94"/>
<protein>
    <submittedName>
        <fullName evidence="2">(northern house mosquito) hypothetical protein</fullName>
    </submittedName>
</protein>
<proteinExistence type="predicted"/>
<dbReference type="EMBL" id="HBUE01106851">
    <property type="protein sequence ID" value="CAG6487492.1"/>
    <property type="molecule type" value="Transcribed_RNA"/>
</dbReference>
<reference evidence="2" key="1">
    <citation type="submission" date="2021-05" db="EMBL/GenBank/DDBJ databases">
        <authorList>
            <person name="Alioto T."/>
            <person name="Alioto T."/>
            <person name="Gomez Garrido J."/>
        </authorList>
    </citation>
    <scope>NUCLEOTIDE SEQUENCE</scope>
</reference>
<sequence>MIATYRRRRNPAPPSRGLQVQASFRSCRSLHLLRCRCLTRCCPTPHLPENLDEPCALSACSSIAFAGPTCTLFQNDFSGHSGYTSYQKQGRLLSQTRANRRRTCTPSSSGSS</sequence>
<name>A0A8D8CA94_CULPI</name>
<feature type="region of interest" description="Disordered" evidence="1">
    <location>
        <begin position="88"/>
        <end position="112"/>
    </location>
</feature>